<reference evidence="2" key="1">
    <citation type="submission" date="2016-10" db="EMBL/GenBank/DDBJ databases">
        <authorList>
            <person name="Varghese N."/>
            <person name="Submissions S."/>
        </authorList>
    </citation>
    <scope>NUCLEOTIDE SEQUENCE [LARGE SCALE GENOMIC DNA]</scope>
    <source>
        <strain evidence="2">DSM 17933</strain>
    </source>
</reference>
<accession>A0A1G8DMC3</accession>
<organism evidence="1 2">
    <name type="scientific">Pedobacter terrae</name>
    <dbReference type="NCBI Taxonomy" id="405671"/>
    <lineage>
        <taxon>Bacteria</taxon>
        <taxon>Pseudomonadati</taxon>
        <taxon>Bacteroidota</taxon>
        <taxon>Sphingobacteriia</taxon>
        <taxon>Sphingobacteriales</taxon>
        <taxon>Sphingobacteriaceae</taxon>
        <taxon>Pedobacter</taxon>
    </lineage>
</organism>
<dbReference type="EMBL" id="FNCH01000030">
    <property type="protein sequence ID" value="SDH58725.1"/>
    <property type="molecule type" value="Genomic_DNA"/>
</dbReference>
<dbReference type="AlphaFoldDB" id="A0A1G8DMC3"/>
<keyword evidence="2" id="KW-1185">Reference proteome</keyword>
<evidence type="ECO:0000313" key="1">
    <source>
        <dbReference type="EMBL" id="SDH58725.1"/>
    </source>
</evidence>
<name>A0A1G8DMC3_9SPHI</name>
<evidence type="ECO:0000313" key="2">
    <source>
        <dbReference type="Proteomes" id="UP000199643"/>
    </source>
</evidence>
<dbReference type="Proteomes" id="UP000199643">
    <property type="component" value="Unassembled WGS sequence"/>
</dbReference>
<gene>
    <name evidence="1" type="ORF">SAMN05421827_13020</name>
</gene>
<protein>
    <submittedName>
        <fullName evidence="1">Uncharacterized protein</fullName>
    </submittedName>
</protein>
<proteinExistence type="predicted"/>
<sequence length="78" mass="9250">MLISYVKYLNALCFEMGFFIAKHCFFKLPRSPIGSAKAGYKDRNKKPITKWFMKYIITFDARVSLHFAPYFKLRIIAF</sequence>